<feature type="region of interest" description="Disordered" evidence="7">
    <location>
        <begin position="1"/>
        <end position="33"/>
    </location>
</feature>
<dbReference type="InterPro" id="IPR000727">
    <property type="entry name" value="T_SNARE_dom"/>
</dbReference>
<dbReference type="GO" id="GO:0016020">
    <property type="term" value="C:membrane"/>
    <property type="evidence" value="ECO:0007669"/>
    <property type="project" value="UniProtKB-SubCell"/>
</dbReference>
<dbReference type="PANTHER" id="PTHR12791">
    <property type="entry name" value="GOLGI SNARE BET1-RELATED"/>
    <property type="match status" value="1"/>
</dbReference>
<dbReference type="SUPFAM" id="SSF58038">
    <property type="entry name" value="SNARE fusion complex"/>
    <property type="match status" value="1"/>
</dbReference>
<dbReference type="AlphaFoldDB" id="A0A7S2P3Q0"/>
<evidence type="ECO:0000256" key="8">
    <source>
        <dbReference type="SAM" id="Phobius"/>
    </source>
</evidence>
<keyword evidence="5 8" id="KW-0472">Membrane</keyword>
<keyword evidence="2" id="KW-0813">Transport</keyword>
<protein>
    <recommendedName>
        <fullName evidence="9">t-SNARE coiled-coil homology domain-containing protein</fullName>
    </recommendedName>
</protein>
<dbReference type="EMBL" id="HBGY01014297">
    <property type="protein sequence ID" value="CAD9577018.1"/>
    <property type="molecule type" value="Transcribed_RNA"/>
</dbReference>
<evidence type="ECO:0000256" key="2">
    <source>
        <dbReference type="ARBA" id="ARBA00022448"/>
    </source>
</evidence>
<keyword evidence="3 8" id="KW-0812">Transmembrane</keyword>
<dbReference type="Pfam" id="PF05739">
    <property type="entry name" value="SNARE"/>
    <property type="match status" value="1"/>
</dbReference>
<sequence>MSNKTMARTSKGGGKYQQVPISGDSDDSDNDDDFIQRQIKDQRQQLQKQDEGLEMLSLSATRLGELSMNISTELDAQNKMLNDMENDLSDATDNLDYVTRKTKELIQKSGGKKNFCIILGLIGVIVVLFFLIVYT</sequence>
<accession>A0A7S2P3Q0</accession>
<evidence type="ECO:0000313" key="10">
    <source>
        <dbReference type="EMBL" id="CAD9577018.1"/>
    </source>
</evidence>
<proteinExistence type="predicted"/>
<feature type="compositionally biased region" description="Acidic residues" evidence="7">
    <location>
        <begin position="24"/>
        <end position="33"/>
    </location>
</feature>
<evidence type="ECO:0000256" key="7">
    <source>
        <dbReference type="SAM" id="MobiDB-lite"/>
    </source>
</evidence>
<evidence type="ECO:0000256" key="6">
    <source>
        <dbReference type="SAM" id="Coils"/>
    </source>
</evidence>
<gene>
    <name evidence="10" type="ORF">LDAN0321_LOCUS9253</name>
</gene>
<dbReference type="CDD" id="cd15841">
    <property type="entry name" value="SNARE_Qc"/>
    <property type="match status" value="1"/>
</dbReference>
<dbReference type="GO" id="GO:0005737">
    <property type="term" value="C:cytoplasm"/>
    <property type="evidence" value="ECO:0007669"/>
    <property type="project" value="UniProtKB-ARBA"/>
</dbReference>
<feature type="coiled-coil region" evidence="6">
    <location>
        <begin position="74"/>
        <end position="101"/>
    </location>
</feature>
<organism evidence="10">
    <name type="scientific">Leptocylindrus danicus</name>
    <dbReference type="NCBI Taxonomy" id="163516"/>
    <lineage>
        <taxon>Eukaryota</taxon>
        <taxon>Sar</taxon>
        <taxon>Stramenopiles</taxon>
        <taxon>Ochrophyta</taxon>
        <taxon>Bacillariophyta</taxon>
        <taxon>Coscinodiscophyceae</taxon>
        <taxon>Chaetocerotophycidae</taxon>
        <taxon>Leptocylindrales</taxon>
        <taxon>Leptocylindraceae</taxon>
        <taxon>Leptocylindrus</taxon>
    </lineage>
</organism>
<reference evidence="10" key="1">
    <citation type="submission" date="2021-01" db="EMBL/GenBank/DDBJ databases">
        <authorList>
            <person name="Corre E."/>
            <person name="Pelletier E."/>
            <person name="Niang G."/>
            <person name="Scheremetjew M."/>
            <person name="Finn R."/>
            <person name="Kale V."/>
            <person name="Holt S."/>
            <person name="Cochrane G."/>
            <person name="Meng A."/>
            <person name="Brown T."/>
            <person name="Cohen L."/>
        </authorList>
    </citation>
    <scope>NUCLEOTIDE SEQUENCE</scope>
    <source>
        <strain evidence="10">B650</strain>
    </source>
</reference>
<evidence type="ECO:0000256" key="3">
    <source>
        <dbReference type="ARBA" id="ARBA00022692"/>
    </source>
</evidence>
<name>A0A7S2P3Q0_9STRA</name>
<evidence type="ECO:0000256" key="1">
    <source>
        <dbReference type="ARBA" id="ARBA00004167"/>
    </source>
</evidence>
<keyword evidence="4 8" id="KW-1133">Transmembrane helix</keyword>
<feature type="transmembrane region" description="Helical" evidence="8">
    <location>
        <begin position="115"/>
        <end position="134"/>
    </location>
</feature>
<dbReference type="Gene3D" id="1.20.5.110">
    <property type="match status" value="1"/>
</dbReference>
<dbReference type="PROSITE" id="PS50192">
    <property type="entry name" value="T_SNARE"/>
    <property type="match status" value="1"/>
</dbReference>
<dbReference type="GO" id="GO:0012505">
    <property type="term" value="C:endomembrane system"/>
    <property type="evidence" value="ECO:0007669"/>
    <property type="project" value="UniProtKB-ARBA"/>
</dbReference>
<keyword evidence="6" id="KW-0175">Coiled coil</keyword>
<dbReference type="SMART" id="SM00397">
    <property type="entry name" value="t_SNARE"/>
    <property type="match status" value="1"/>
</dbReference>
<comment type="subcellular location">
    <subcellularLocation>
        <location evidence="1">Membrane</location>
        <topology evidence="1">Single-pass membrane protein</topology>
    </subcellularLocation>
</comment>
<evidence type="ECO:0000256" key="5">
    <source>
        <dbReference type="ARBA" id="ARBA00023136"/>
    </source>
</evidence>
<feature type="domain" description="T-SNARE coiled-coil homology" evidence="9">
    <location>
        <begin position="43"/>
        <end position="105"/>
    </location>
</feature>
<evidence type="ECO:0000256" key="4">
    <source>
        <dbReference type="ARBA" id="ARBA00022989"/>
    </source>
</evidence>
<evidence type="ECO:0000259" key="9">
    <source>
        <dbReference type="PROSITE" id="PS50192"/>
    </source>
</evidence>